<gene>
    <name evidence="1" type="ORF">ENS19_04115</name>
</gene>
<evidence type="ECO:0000313" key="1">
    <source>
        <dbReference type="EMBL" id="HFK20448.1"/>
    </source>
</evidence>
<comment type="caution">
    <text evidence="1">The sequence shown here is derived from an EMBL/GenBank/DDBJ whole genome shotgun (WGS) entry which is preliminary data.</text>
</comment>
<protein>
    <submittedName>
        <fullName evidence="1">Uncharacterized protein</fullName>
    </submittedName>
</protein>
<dbReference type="AlphaFoldDB" id="A0A7C3F1U0"/>
<dbReference type="EMBL" id="DSTX01000005">
    <property type="protein sequence ID" value="HFK20448.1"/>
    <property type="molecule type" value="Genomic_DNA"/>
</dbReference>
<proteinExistence type="predicted"/>
<name>A0A7C3F1U0_9CREN</name>
<organism evidence="1">
    <name type="scientific">Candidatus Methanomethylicus mesodigestus</name>
    <dbReference type="NCBI Taxonomy" id="1867258"/>
    <lineage>
        <taxon>Archaea</taxon>
        <taxon>Thermoproteota</taxon>
        <taxon>Methanosuratincolia</taxon>
        <taxon>Candidatus Methanomethylicales</taxon>
        <taxon>Candidatus Methanomethylicaceae</taxon>
        <taxon>Candidatus Methanomethylicus</taxon>
    </lineage>
</organism>
<accession>A0A7C3F1U0</accession>
<reference evidence="1" key="1">
    <citation type="journal article" date="2020" name="mSystems">
        <title>Genome- and Community-Level Interaction Insights into Carbon Utilization and Element Cycling Functions of Hydrothermarchaeota in Hydrothermal Sediment.</title>
        <authorList>
            <person name="Zhou Z."/>
            <person name="Liu Y."/>
            <person name="Xu W."/>
            <person name="Pan J."/>
            <person name="Luo Z.H."/>
            <person name="Li M."/>
        </authorList>
    </citation>
    <scope>NUCLEOTIDE SEQUENCE [LARGE SCALE GENOMIC DNA]</scope>
    <source>
        <strain evidence="1">SpSt-468</strain>
    </source>
</reference>
<sequence length="267" mass="30045">MPALKLKGDFETTVMGTVKWQVDFYHKGPPPIAIAELKKTKSDPFRELLKLIDIKASYDARCIMISAKERVDEDLLSLATKYGIYVALEGDQQSLAKALSGGDVPEVNSAARESIIQINCRKLSKECRSGIEALLQNNALTYKEILSELKYKYDKKIIYNQLRYLLTKNKIILLGRTSLGEGIYGYPRKAYPIRIDMSKASKANYLSEKVLSLLDAASAPISTEDMAVRLQCSRHMVRAIIRNLSKENQVLKKGGGWVVLKYPPNRK</sequence>